<keyword evidence="3 5" id="KW-0690">Ribosome biogenesis</keyword>
<sequence>MPATTSKTKAAAKPYDRPAGKSKGAAPAQPKQTSRKGKKAWRKNVDITAEEAALEAARAEERLTGGKVETRSNDALFTIDTEGDVAMTQQVRRKREKKPLRSLAVLHERSAVPSLTSRAKPAAAPKKVSSAEKKRLRRTALKAEANGTAALSMKATDTASLHDPWVAEKVAGLPGGWGDEGVVKIKPKAPETLTRQRELRRTVDATQLDAELPRAGVSYNPSAPAHAALLEEAIAEEMGILAAEERVDAEVAARGGVVEAMRGVDDFGEDMVGGMRIGRGDAEDEDEDESSEEEEEGSKPKQTKRKTQAQRNKAARAKAALLAEREEAVRRRMERHVGAARAMSKSVARKQRETEEKAMQRRAAATARERLGFAGGEKIGKHRVQKSAVAVQLGEDLAESLRQVKPEGNLFKDRFQSLQRRALIEPRVPQLPKRRKIKVKEYEKFAWKRFE</sequence>
<gene>
    <name evidence="7" type="ORF">CspeluHIS016_0601930</name>
</gene>
<feature type="compositionally biased region" description="Basic and acidic residues" evidence="6">
    <location>
        <begin position="350"/>
        <end position="359"/>
    </location>
</feature>
<dbReference type="PIRSF" id="PIRSF017302">
    <property type="entry name" value="Gltscr2"/>
    <property type="match status" value="1"/>
</dbReference>
<evidence type="ECO:0000313" key="8">
    <source>
        <dbReference type="Proteomes" id="UP001222932"/>
    </source>
</evidence>
<feature type="compositionally biased region" description="Low complexity" evidence="6">
    <location>
        <begin position="119"/>
        <end position="128"/>
    </location>
</feature>
<dbReference type="InterPro" id="IPR011687">
    <property type="entry name" value="Nop53/GLTSCR2"/>
</dbReference>
<comment type="caution">
    <text evidence="7">The sequence shown here is derived from an EMBL/GenBank/DDBJ whole genome shotgun (WGS) entry which is preliminary data.</text>
</comment>
<feature type="compositionally biased region" description="Acidic residues" evidence="6">
    <location>
        <begin position="282"/>
        <end position="296"/>
    </location>
</feature>
<dbReference type="GO" id="GO:0005654">
    <property type="term" value="C:nucleoplasm"/>
    <property type="evidence" value="ECO:0007669"/>
    <property type="project" value="UniProtKB-SubCell"/>
</dbReference>
<feature type="region of interest" description="Disordered" evidence="6">
    <location>
        <begin position="269"/>
        <end position="320"/>
    </location>
</feature>
<feature type="region of interest" description="Disordered" evidence="6">
    <location>
        <begin position="332"/>
        <end position="365"/>
    </location>
</feature>
<dbReference type="PANTHER" id="PTHR14211">
    <property type="entry name" value="GLIOMA SUPPRESSOR CANDIDATE REGION GENE 2"/>
    <property type="match status" value="1"/>
</dbReference>
<evidence type="ECO:0000256" key="3">
    <source>
        <dbReference type="ARBA" id="ARBA00022517"/>
    </source>
</evidence>
<dbReference type="GO" id="GO:0006364">
    <property type="term" value="P:rRNA processing"/>
    <property type="evidence" value="ECO:0007669"/>
    <property type="project" value="TreeGrafter"/>
</dbReference>
<comment type="similarity">
    <text evidence="1 5">Belongs to the NOP53 family.</text>
</comment>
<evidence type="ECO:0000256" key="1">
    <source>
        <dbReference type="ARBA" id="ARBA00008838"/>
    </source>
</evidence>
<proteinExistence type="inferred from homology"/>
<reference evidence="7" key="1">
    <citation type="journal article" date="2023" name="BMC Genomics">
        <title>Chromosome-level genome assemblies of Cutaneotrichosporon spp. (Trichosporonales, Basidiomycota) reveal imbalanced evolution between nucleotide sequences and chromosome synteny.</title>
        <authorList>
            <person name="Kobayashi Y."/>
            <person name="Kayamori A."/>
            <person name="Aoki K."/>
            <person name="Shiwa Y."/>
            <person name="Matsutani M."/>
            <person name="Fujita N."/>
            <person name="Sugita T."/>
            <person name="Iwasaki W."/>
            <person name="Tanaka N."/>
            <person name="Takashima M."/>
        </authorList>
    </citation>
    <scope>NUCLEOTIDE SEQUENCE</scope>
    <source>
        <strain evidence="7">HIS016</strain>
    </source>
</reference>
<feature type="compositionally biased region" description="Basic residues" evidence="6">
    <location>
        <begin position="33"/>
        <end position="42"/>
    </location>
</feature>
<evidence type="ECO:0000256" key="5">
    <source>
        <dbReference type="PIRNR" id="PIRNR017302"/>
    </source>
</evidence>
<dbReference type="AlphaFoldDB" id="A0AAD3TXL8"/>
<dbReference type="EMBL" id="BTCM01000006">
    <property type="protein sequence ID" value="GMK58751.1"/>
    <property type="molecule type" value="Genomic_DNA"/>
</dbReference>
<evidence type="ECO:0000256" key="6">
    <source>
        <dbReference type="SAM" id="MobiDB-lite"/>
    </source>
</evidence>
<comment type="subcellular location">
    <subcellularLocation>
        <location evidence="5">Nucleus</location>
        <location evidence="5">Nucleolus</location>
    </subcellularLocation>
    <subcellularLocation>
        <location evidence="5">Nucleus</location>
        <location evidence="5">Nucleoplasm</location>
    </subcellularLocation>
</comment>
<dbReference type="PANTHER" id="PTHR14211:SF7">
    <property type="entry name" value="RIBOSOME BIOGENESIS PROTEIN NOP53"/>
    <property type="match status" value="1"/>
</dbReference>
<feature type="region of interest" description="Disordered" evidence="6">
    <location>
        <begin position="1"/>
        <end position="43"/>
    </location>
</feature>
<reference evidence="7" key="2">
    <citation type="submission" date="2023-06" db="EMBL/GenBank/DDBJ databases">
        <authorList>
            <person name="Kobayashi Y."/>
            <person name="Kayamori A."/>
            <person name="Aoki K."/>
            <person name="Shiwa Y."/>
            <person name="Fujita N."/>
            <person name="Sugita T."/>
            <person name="Iwasaki W."/>
            <person name="Tanaka N."/>
            <person name="Takashima M."/>
        </authorList>
    </citation>
    <scope>NUCLEOTIDE SEQUENCE</scope>
    <source>
        <strain evidence="7">HIS016</strain>
    </source>
</reference>
<accession>A0AAD3TXL8</accession>
<feature type="compositionally biased region" description="Basic residues" evidence="6">
    <location>
        <begin position="301"/>
        <end position="316"/>
    </location>
</feature>
<dbReference type="GO" id="GO:0000027">
    <property type="term" value="P:ribosomal large subunit assembly"/>
    <property type="evidence" value="ECO:0007669"/>
    <property type="project" value="UniProtKB-UniRule"/>
</dbReference>
<feature type="region of interest" description="Disordered" evidence="6">
    <location>
        <begin position="109"/>
        <end position="149"/>
    </location>
</feature>
<organism evidence="7 8">
    <name type="scientific">Cutaneotrichosporon spelunceum</name>
    <dbReference type="NCBI Taxonomy" id="1672016"/>
    <lineage>
        <taxon>Eukaryota</taxon>
        <taxon>Fungi</taxon>
        <taxon>Dikarya</taxon>
        <taxon>Basidiomycota</taxon>
        <taxon>Agaricomycotina</taxon>
        <taxon>Tremellomycetes</taxon>
        <taxon>Trichosporonales</taxon>
        <taxon>Trichosporonaceae</taxon>
        <taxon>Cutaneotrichosporon</taxon>
    </lineage>
</organism>
<protein>
    <recommendedName>
        <fullName evidence="2 5">Ribosome biogenesis protein NOP53</fullName>
    </recommendedName>
</protein>
<name>A0AAD3TXL8_9TREE</name>
<keyword evidence="8" id="KW-1185">Reference proteome</keyword>
<evidence type="ECO:0000256" key="4">
    <source>
        <dbReference type="ARBA" id="ARBA00023242"/>
    </source>
</evidence>
<evidence type="ECO:0000256" key="2">
    <source>
        <dbReference type="ARBA" id="ARBA00018339"/>
    </source>
</evidence>
<dbReference type="Pfam" id="PF07767">
    <property type="entry name" value="Nop53"/>
    <property type="match status" value="1"/>
</dbReference>
<feature type="compositionally biased region" description="Low complexity" evidence="6">
    <location>
        <begin position="1"/>
        <end position="13"/>
    </location>
</feature>
<dbReference type="GO" id="GO:0005730">
    <property type="term" value="C:nucleolus"/>
    <property type="evidence" value="ECO:0007669"/>
    <property type="project" value="UniProtKB-SubCell"/>
</dbReference>
<dbReference type="Proteomes" id="UP001222932">
    <property type="component" value="Unassembled WGS sequence"/>
</dbReference>
<dbReference type="GO" id="GO:0008097">
    <property type="term" value="F:5S rRNA binding"/>
    <property type="evidence" value="ECO:0007669"/>
    <property type="project" value="TreeGrafter"/>
</dbReference>
<keyword evidence="4 5" id="KW-0539">Nucleus</keyword>
<evidence type="ECO:0000313" key="7">
    <source>
        <dbReference type="EMBL" id="GMK58751.1"/>
    </source>
</evidence>
<comment type="function">
    <text evidence="5">May play a role in ribosome biogenesis.</text>
</comment>